<keyword evidence="12" id="KW-1185">Reference proteome</keyword>
<dbReference type="GO" id="GO:0032266">
    <property type="term" value="F:phosphatidylinositol-3-phosphate binding"/>
    <property type="evidence" value="ECO:0007669"/>
    <property type="project" value="TreeGrafter"/>
</dbReference>
<dbReference type="GO" id="GO:0000422">
    <property type="term" value="P:autophagy of mitochondrion"/>
    <property type="evidence" value="ECO:0007669"/>
    <property type="project" value="TreeGrafter"/>
</dbReference>
<evidence type="ECO:0000256" key="1">
    <source>
        <dbReference type="ARBA" id="ARBA00004406"/>
    </source>
</evidence>
<dbReference type="GeneTree" id="ENSGT00620000087966"/>
<dbReference type="GO" id="GO:0061709">
    <property type="term" value="P:reticulophagy"/>
    <property type="evidence" value="ECO:0007669"/>
    <property type="project" value="TreeGrafter"/>
</dbReference>
<reference evidence="11" key="1">
    <citation type="submission" date="2025-08" db="UniProtKB">
        <authorList>
            <consortium name="Ensembl"/>
        </authorList>
    </citation>
    <scope>IDENTIFICATION</scope>
</reference>
<dbReference type="GO" id="GO:0043495">
    <property type="term" value="F:protein-membrane adaptor activity"/>
    <property type="evidence" value="ECO:0007669"/>
    <property type="project" value="TreeGrafter"/>
</dbReference>
<name>A0A8C9ZEU6_SANLU</name>
<feature type="region of interest" description="Disordered" evidence="10">
    <location>
        <begin position="1298"/>
        <end position="1321"/>
    </location>
</feature>
<dbReference type="Proteomes" id="UP000694568">
    <property type="component" value="Unplaced"/>
</dbReference>
<feature type="region of interest" description="Disordered" evidence="10">
    <location>
        <begin position="754"/>
        <end position="784"/>
    </location>
</feature>
<dbReference type="GO" id="GO:0000045">
    <property type="term" value="P:autophagosome assembly"/>
    <property type="evidence" value="ECO:0007669"/>
    <property type="project" value="TreeGrafter"/>
</dbReference>
<accession>A0A8C9ZEU6</accession>
<feature type="compositionally biased region" description="Polar residues" evidence="10">
    <location>
        <begin position="770"/>
        <end position="784"/>
    </location>
</feature>
<organism evidence="11 12">
    <name type="scientific">Sander lucioperca</name>
    <name type="common">Pike-perch</name>
    <name type="synonym">Perca lucioperca</name>
    <dbReference type="NCBI Taxonomy" id="283035"/>
    <lineage>
        <taxon>Eukaryota</taxon>
        <taxon>Metazoa</taxon>
        <taxon>Chordata</taxon>
        <taxon>Craniata</taxon>
        <taxon>Vertebrata</taxon>
        <taxon>Euteleostomi</taxon>
        <taxon>Actinopterygii</taxon>
        <taxon>Neopterygii</taxon>
        <taxon>Teleostei</taxon>
        <taxon>Neoteleostei</taxon>
        <taxon>Acanthomorphata</taxon>
        <taxon>Eupercaria</taxon>
        <taxon>Perciformes</taxon>
        <taxon>Percoidei</taxon>
        <taxon>Percidae</taxon>
        <taxon>Luciopercinae</taxon>
        <taxon>Sander</taxon>
    </lineage>
</organism>
<evidence type="ECO:0000256" key="7">
    <source>
        <dbReference type="ARBA" id="ARBA00023136"/>
    </source>
</evidence>
<evidence type="ECO:0000256" key="5">
    <source>
        <dbReference type="ARBA" id="ARBA00022824"/>
    </source>
</evidence>
<comment type="subcellular location">
    <subcellularLocation>
        <location evidence="1">Endoplasmic reticulum membrane</location>
        <topology evidence="1">Peripheral membrane protein</topology>
    </subcellularLocation>
    <subcellularLocation>
        <location evidence="2">Preautophagosomal structure membrane</location>
        <topology evidence="2">Peripheral membrane protein</topology>
    </subcellularLocation>
</comment>
<dbReference type="Ensembl" id="ENSSLUT00000038193.1">
    <property type="protein sequence ID" value="ENSSLUP00000037046.1"/>
    <property type="gene ID" value="ENSSLUG00000016491.1"/>
</dbReference>
<comment type="catalytic activity">
    <reaction evidence="8">
        <text>a 1,2-diacyl-sn-glycero-3-phospho-L-serine(in) = a 1,2-diacyl-sn-glycero-3-phospho-L-serine(out)</text>
        <dbReference type="Rhea" id="RHEA:38663"/>
        <dbReference type="ChEBI" id="CHEBI:57262"/>
    </reaction>
</comment>
<evidence type="ECO:0000256" key="2">
    <source>
        <dbReference type="ARBA" id="ARBA00004623"/>
    </source>
</evidence>
<evidence type="ECO:0000256" key="4">
    <source>
        <dbReference type="ARBA" id="ARBA00022448"/>
    </source>
</evidence>
<evidence type="ECO:0000256" key="9">
    <source>
        <dbReference type="ARBA" id="ARBA00024615"/>
    </source>
</evidence>
<dbReference type="GO" id="GO:0061908">
    <property type="term" value="C:phagophore"/>
    <property type="evidence" value="ECO:0007669"/>
    <property type="project" value="TreeGrafter"/>
</dbReference>
<proteinExistence type="inferred from homology"/>
<dbReference type="Pfam" id="PF13329">
    <property type="entry name" value="ATG2_CAD"/>
    <property type="match status" value="3"/>
</dbReference>
<protein>
    <submittedName>
        <fullName evidence="11">Autophagy related 2A</fullName>
    </submittedName>
</protein>
<dbReference type="GO" id="GO:0006869">
    <property type="term" value="P:lipid transport"/>
    <property type="evidence" value="ECO:0007669"/>
    <property type="project" value="UniProtKB-KW"/>
</dbReference>
<evidence type="ECO:0000256" key="10">
    <source>
        <dbReference type="SAM" id="MobiDB-lite"/>
    </source>
</evidence>
<dbReference type="PANTHER" id="PTHR13190:SF21">
    <property type="entry name" value="AUTOPHAGY-RELATED PROTEIN 2 HOMOLOG A"/>
    <property type="match status" value="1"/>
</dbReference>
<keyword evidence="7" id="KW-0472">Membrane</keyword>
<dbReference type="InterPro" id="IPR026849">
    <property type="entry name" value="ATG2"/>
</dbReference>
<comment type="similarity">
    <text evidence="3">Belongs to the ATG2 family.</text>
</comment>
<evidence type="ECO:0000313" key="12">
    <source>
        <dbReference type="Proteomes" id="UP000694568"/>
    </source>
</evidence>
<evidence type="ECO:0000256" key="6">
    <source>
        <dbReference type="ARBA" id="ARBA00023055"/>
    </source>
</evidence>
<dbReference type="GO" id="GO:0005789">
    <property type="term" value="C:endoplasmic reticulum membrane"/>
    <property type="evidence" value="ECO:0007669"/>
    <property type="project" value="UniProtKB-SubCell"/>
</dbReference>
<keyword evidence="4" id="KW-0813">Transport</keyword>
<dbReference type="GO" id="GO:0034045">
    <property type="term" value="C:phagophore assembly site membrane"/>
    <property type="evidence" value="ECO:0007669"/>
    <property type="project" value="UniProtKB-SubCell"/>
</dbReference>
<comment type="catalytic activity">
    <reaction evidence="9">
        <text>a 1,2-diacyl-sn-glycero-3-phosphoethanolamine(in) = a 1,2-diacyl-sn-glycero-3-phosphoethanolamine(out)</text>
        <dbReference type="Rhea" id="RHEA:38895"/>
        <dbReference type="ChEBI" id="CHEBI:64612"/>
    </reaction>
</comment>
<dbReference type="GO" id="GO:0034727">
    <property type="term" value="P:piecemeal microautophagy of the nucleus"/>
    <property type="evidence" value="ECO:0007669"/>
    <property type="project" value="TreeGrafter"/>
</dbReference>
<gene>
    <name evidence="11" type="primary">atg2a</name>
</gene>
<evidence type="ECO:0000256" key="3">
    <source>
        <dbReference type="ARBA" id="ARBA00009714"/>
    </source>
</evidence>
<feature type="compositionally biased region" description="Polar residues" evidence="10">
    <location>
        <begin position="1307"/>
        <end position="1320"/>
    </location>
</feature>
<keyword evidence="6" id="KW-0445">Lipid transport</keyword>
<sequence>MSRWLFPWSGSIKKRACRYLLQHYLGHFLQERLSLDQLGLDLYNGSGVIKEINLDVWAVNELLESLGAPLEIVDGFVNSIAVTIPWQALLTDHCTLEVSGLQITSLVMQGSGGWDSQGWSSSMTSSMQLAQECLKDPPEASEEPPAQLEGLEMFAQTIETVLRRIKVTFIDTIVRIEHQPLDLETGVALEVHIKRLEYFDEAVRDPASQTAVPVDIHQPPAFLHKILQLSAVQLFYDKEAKPLTSPPCPASQPLLIGSCSGFIETTVKIKQNDMLPGPKVGVSGRLSSLPQASGRTRGKITAVLIKGFCIKYRTVLKIIVIYIATLHRCLSFLSLTKNETVILFLAGRSHSGQAEQLKPDALLRLTLGGLTLTLLQEDPPSKPDGASSLAQVSQVFFRELAFFKDSMFSERDFHRLRGGFAKACPHSHLRVTGAAVQVACEMRSGIRHSRAMTSDLSFSRLELLECLWEDGKPQYSEVENLLFVWLFIFGHYIFSVANIKQYRQFLNFFPQTQSSELCSSFTLLSPHAILRLRFPIPDLRPLPKRRPPTQRAVRQETLVLELTELELKHQEAPDLQTEKTAPGQPWAPCLTQLLEASFSDLHGGNTVTYFSVSASRISVRVRGGETHGPAAGLGGMNLIRDLGAAFFESHCELNDKTSSPFSSNRTMFETEEMVIPADPEEMRQFQAQCVAQCQCAVDINLPLAYILLPSKQAFQSFYNRYVNSSTGVMDVSSSIDKYLKKRLSMFSSVSSLSAIDSDSEEDDPQFYLASDSSGKTQQSAPRPNHNLSLLSLTVIIGKGRLQARTDKKEDQSHGEIVLDLEGGKIFSVAQHQNDPNLNFLCLESRRVELYHRAVVKDTPIPQRLEMPNFTPPKHLDPTIYPTEVGVSSVGGKEGELQMLSTAIKITLDPQRSVKEFLVALRLQGATMRHYVTQTNHSWHEQLVDFLDVIDDPILGYTAPAVITVLHTHLATCAVDYRPLYLPLRMLFTAESFSLSSNIIVDTATFHLRFILDDSALYLSDKCESDTVDLRRDYVCVLDIDLLELAITTWKGSDTGKLSQPLFELRCSNNVVHLHTCADSCAALVNLLQYLVSQGDLHPPPRHTSPTEIAGQKLPLSESPASMLPCPPAETAEINQYDLADALIDTEKSHQEESSPSMPRGSPVSVYLFPGEAQKRSPSVLQGEDSELYGLVATAMEAQADMMSEEGSEGSSENDDFCILEAPGMGISPRDGEPVVTVLSQGPIRVKESHFSRPRGSSDLLRAPSRFPVPQSRVVLREISVVWHLYGGKDFGSKPIGRSVPAGVRGSPSRSVAPSRPQNSWRWAGGSGRQHALLMEIQLTKVSFQHESYSVAAAGQDGEGSVAVGVGPSGEQPLSRQVFIVQELEVRDRLASSQINKFLYLYTSESMPRRAHSNMLTVKALQVCPESGLGGPECCLRVSLLPLRLNVDQDALFFLKDFFSNLASFVNPYLPVDPATEGELMMMGFFLCLHAGNSHGRRHNVFGEFRFTSEVPIWLDYQGKHVAIEQGTFAGILIGLAQLNCSELKLKRLCCRHGLLGVDKVIQYAVTEWLTDIRKNQLPGILGGVGPMHSVVQLFHGVRDLFWLPIEQYRKDGRIIRGLQRGAASFGTSTASAALELSNRLVQAIQATAETVYDILSPTPPLNRFAITEGRAPSNRPRRAAQPADLREGVAKAYDTVREGVIDTAQTLCDVASRGHEQKGLPGAVGGVLRQIPPTVVRPLIVASEATSNLLGGMRNQIKPDARKEDFLKWRTDDGQE</sequence>
<evidence type="ECO:0000256" key="8">
    <source>
        <dbReference type="ARBA" id="ARBA00024479"/>
    </source>
</evidence>
<dbReference type="PANTHER" id="PTHR13190">
    <property type="entry name" value="AUTOPHAGY-RELATED 2, ISOFORM A"/>
    <property type="match status" value="1"/>
</dbReference>
<evidence type="ECO:0000313" key="11">
    <source>
        <dbReference type="Ensembl" id="ENSSLUP00000037046.1"/>
    </source>
</evidence>
<reference evidence="11" key="2">
    <citation type="submission" date="2025-09" db="UniProtKB">
        <authorList>
            <consortium name="Ensembl"/>
        </authorList>
    </citation>
    <scope>IDENTIFICATION</scope>
</reference>
<keyword evidence="5" id="KW-0256">Endoplasmic reticulum</keyword>
<dbReference type="GO" id="GO:0061723">
    <property type="term" value="P:glycophagy"/>
    <property type="evidence" value="ECO:0007669"/>
    <property type="project" value="TreeGrafter"/>
</dbReference>